<protein>
    <submittedName>
        <fullName evidence="2">Uncharacterized protein</fullName>
    </submittedName>
</protein>
<proteinExistence type="predicted"/>
<feature type="transmembrane region" description="Helical" evidence="1">
    <location>
        <begin position="87"/>
        <end position="108"/>
    </location>
</feature>
<sequence length="583" mass="69894">MDFMLPLTIIGFIISIYQISEESKKRNFVFKIGFFDKIFLGYFAVLLIFAIFAANFWSEQVSGNYINISLSTNPFVYDIGTSEGYKITYSFLASVLAFLVSIILILFAKGKLNSTKLKQKKDFVSNSLDKLGRQQYAEVAADLELFHYDLLKSYNPPKTKPYSIFTYITYIAKILQKSINFQNIRSPKAAIKRLQGELISYKDYKIKQKEVSEGFGRILSSILTKKKEKSLIKIFFHRLRFIRNRRESYCLLINNYYYELVGNSEFLEFVSMNNTDLMFMLLDNKIPYNKKEAWFVIGTQLISNEKSKLHKELNNEKSRQTKILDFLFTNGDSDKYDQWLVWRPIGEYVIQHLREQSRKDIDEYNYYEEYYDEKRNNTPLYSGIKFFDTMVKQALMQNIHNHMWLIYFKYWSEHILHNISYNDHEDAEFSNMYEYCLYLITDCLRDWIRYVKEDEYTPENNLIIEYSIKTIVDLMEKVSSSQVLRDYFKNYLREIMIENYFELAAYHDQEKTSLFIEKYNKCIEDKVTGYSVVNQSFIDFLKYPVEHYDDRTVWDRGIYYDEFRDQFRDFLDSFSEENTENVQ</sequence>
<dbReference type="AlphaFoldDB" id="W9DUT6"/>
<dbReference type="RefSeq" id="WP_023846537.1">
    <property type="nucleotide sequence ID" value="NZ_AZAJ01000001.1"/>
</dbReference>
<dbReference type="Proteomes" id="UP000019483">
    <property type="component" value="Unassembled WGS sequence"/>
</dbReference>
<evidence type="ECO:0000313" key="3">
    <source>
        <dbReference type="Proteomes" id="UP000019483"/>
    </source>
</evidence>
<dbReference type="OrthoDB" id="275638at2157"/>
<organism evidence="2 3">
    <name type="scientific">Methanolobus tindarius DSM 2278</name>
    <dbReference type="NCBI Taxonomy" id="1090322"/>
    <lineage>
        <taxon>Archaea</taxon>
        <taxon>Methanobacteriati</taxon>
        <taxon>Methanobacteriota</taxon>
        <taxon>Stenosarchaea group</taxon>
        <taxon>Methanomicrobia</taxon>
        <taxon>Methanosarcinales</taxon>
        <taxon>Methanosarcinaceae</taxon>
        <taxon>Methanolobus</taxon>
    </lineage>
</organism>
<keyword evidence="3" id="KW-1185">Reference proteome</keyword>
<reference evidence="2 3" key="1">
    <citation type="submission" date="2013-08" db="EMBL/GenBank/DDBJ databases">
        <authorList>
            <consortium name="DOE Joint Genome Institute"/>
            <person name="Eisen J."/>
            <person name="Huntemann M."/>
            <person name="Han J."/>
            <person name="Chen A."/>
            <person name="Kyrpides N."/>
            <person name="Mavromatis K."/>
            <person name="Markowitz V."/>
            <person name="Palaniappan K."/>
            <person name="Ivanova N."/>
            <person name="Schaumberg A."/>
            <person name="Pati A."/>
            <person name="Liolios K."/>
            <person name="Nordberg H.P."/>
            <person name="Cantor M.N."/>
            <person name="Hua S.X."/>
            <person name="Woyke T."/>
        </authorList>
    </citation>
    <scope>NUCLEOTIDE SEQUENCE [LARGE SCALE GENOMIC DNA]</scope>
    <source>
        <strain evidence="2 3">DSM 2278</strain>
    </source>
</reference>
<feature type="transmembrane region" description="Helical" evidence="1">
    <location>
        <begin position="34"/>
        <end position="57"/>
    </location>
</feature>
<keyword evidence="1" id="KW-1133">Transmembrane helix</keyword>
<accession>W9DUT6</accession>
<gene>
    <name evidence="2" type="ORF">MettiDRAFT_2904</name>
</gene>
<comment type="caution">
    <text evidence="2">The sequence shown here is derived from an EMBL/GenBank/DDBJ whole genome shotgun (WGS) entry which is preliminary data.</text>
</comment>
<evidence type="ECO:0000256" key="1">
    <source>
        <dbReference type="SAM" id="Phobius"/>
    </source>
</evidence>
<keyword evidence="1" id="KW-0812">Transmembrane</keyword>
<keyword evidence="1" id="KW-0472">Membrane</keyword>
<name>W9DUT6_METTI</name>
<evidence type="ECO:0000313" key="2">
    <source>
        <dbReference type="EMBL" id="ETA69405.1"/>
    </source>
</evidence>
<dbReference type="EMBL" id="AZAJ01000001">
    <property type="protein sequence ID" value="ETA69405.1"/>
    <property type="molecule type" value="Genomic_DNA"/>
</dbReference>
<dbReference type="STRING" id="1090322.MettiDRAFT_2904"/>